<evidence type="ECO:0000256" key="1">
    <source>
        <dbReference type="SAM" id="MobiDB-lite"/>
    </source>
</evidence>
<dbReference type="SUPFAM" id="SSF144232">
    <property type="entry name" value="HIT/MYND zinc finger-like"/>
    <property type="match status" value="1"/>
</dbReference>
<evidence type="ECO:0000313" key="2">
    <source>
        <dbReference type="EMBL" id="GLC58125.1"/>
    </source>
</evidence>
<feature type="region of interest" description="Disordered" evidence="1">
    <location>
        <begin position="1299"/>
        <end position="1357"/>
    </location>
</feature>
<dbReference type="PANTHER" id="PTHR45725:SF18">
    <property type="entry name" value="ORC1-LIKE AAA ATPASE DOMAIN-CONTAINING PROTEIN"/>
    <property type="match status" value="1"/>
</dbReference>
<gene>
    <name evidence="2" type="primary">PLEST007606</name>
    <name evidence="2" type="ORF">PLESTB_001321000</name>
</gene>
<feature type="region of interest" description="Disordered" evidence="1">
    <location>
        <begin position="331"/>
        <end position="380"/>
    </location>
</feature>
<evidence type="ECO:0000313" key="3">
    <source>
        <dbReference type="Proteomes" id="UP001165080"/>
    </source>
</evidence>
<feature type="compositionally biased region" description="Low complexity" evidence="1">
    <location>
        <begin position="345"/>
        <end position="380"/>
    </location>
</feature>
<dbReference type="Proteomes" id="UP001165080">
    <property type="component" value="Unassembled WGS sequence"/>
</dbReference>
<feature type="compositionally biased region" description="Gly residues" evidence="1">
    <location>
        <begin position="441"/>
        <end position="450"/>
    </location>
</feature>
<protein>
    <recommendedName>
        <fullName evidence="4">MYND-type domain-containing protein</fullName>
    </recommendedName>
</protein>
<feature type="compositionally biased region" description="Gly residues" evidence="1">
    <location>
        <begin position="401"/>
        <end position="432"/>
    </location>
</feature>
<dbReference type="PANTHER" id="PTHR45725">
    <property type="entry name" value="FORMIN HOMOLOGY 2 FAMILY MEMBER"/>
    <property type="match status" value="1"/>
</dbReference>
<organism evidence="2 3">
    <name type="scientific">Pleodorina starrii</name>
    <dbReference type="NCBI Taxonomy" id="330485"/>
    <lineage>
        <taxon>Eukaryota</taxon>
        <taxon>Viridiplantae</taxon>
        <taxon>Chlorophyta</taxon>
        <taxon>core chlorophytes</taxon>
        <taxon>Chlorophyceae</taxon>
        <taxon>CS clade</taxon>
        <taxon>Chlamydomonadales</taxon>
        <taxon>Volvocaceae</taxon>
        <taxon>Pleodorina</taxon>
    </lineage>
</organism>
<comment type="caution">
    <text evidence="2">The sequence shown here is derived from an EMBL/GenBank/DDBJ whole genome shotgun (WGS) entry which is preliminary data.</text>
</comment>
<feature type="region of interest" description="Disordered" evidence="1">
    <location>
        <begin position="152"/>
        <end position="215"/>
    </location>
</feature>
<feature type="region of interest" description="Disordered" evidence="1">
    <location>
        <begin position="392"/>
        <end position="637"/>
    </location>
</feature>
<keyword evidence="3" id="KW-1185">Reference proteome</keyword>
<feature type="compositionally biased region" description="Gly residues" evidence="1">
    <location>
        <begin position="548"/>
        <end position="557"/>
    </location>
</feature>
<dbReference type="EMBL" id="BRXU01000021">
    <property type="protein sequence ID" value="GLC58125.1"/>
    <property type="molecule type" value="Genomic_DNA"/>
</dbReference>
<feature type="compositionally biased region" description="Polar residues" evidence="1">
    <location>
        <begin position="200"/>
        <end position="213"/>
    </location>
</feature>
<reference evidence="2 3" key="1">
    <citation type="journal article" date="2023" name="Commun. Biol.">
        <title>Reorganization of the ancestral sex-determining regions during the evolution of trioecy in Pleodorina starrii.</title>
        <authorList>
            <person name="Takahashi K."/>
            <person name="Suzuki S."/>
            <person name="Kawai-Toyooka H."/>
            <person name="Yamamoto K."/>
            <person name="Hamaji T."/>
            <person name="Ootsuki R."/>
            <person name="Yamaguchi H."/>
            <person name="Kawachi M."/>
            <person name="Higashiyama T."/>
            <person name="Nozaki H."/>
        </authorList>
    </citation>
    <scope>NUCLEOTIDE SEQUENCE [LARGE SCALE GENOMIC DNA]</scope>
    <source>
        <strain evidence="2 3">NIES-4479</strain>
    </source>
</reference>
<dbReference type="OrthoDB" id="544200at2759"/>
<feature type="compositionally biased region" description="Gly residues" evidence="1">
    <location>
        <begin position="602"/>
        <end position="611"/>
    </location>
</feature>
<accession>A0A9W6F706</accession>
<feature type="compositionally biased region" description="Gly residues" evidence="1">
    <location>
        <begin position="530"/>
        <end position="539"/>
    </location>
</feature>
<feature type="compositionally biased region" description="Polar residues" evidence="1">
    <location>
        <begin position="154"/>
        <end position="168"/>
    </location>
</feature>
<feature type="compositionally biased region" description="Gly residues" evidence="1">
    <location>
        <begin position="584"/>
        <end position="593"/>
    </location>
</feature>
<proteinExistence type="predicted"/>
<feature type="region of interest" description="Disordered" evidence="1">
    <location>
        <begin position="798"/>
        <end position="818"/>
    </location>
</feature>
<feature type="compositionally biased region" description="Low complexity" evidence="1">
    <location>
        <begin position="1341"/>
        <end position="1357"/>
    </location>
</feature>
<sequence length="1658" mass="164265">MDARRKAKGAASMLIKPDAHLRNHQLLSSADGAASSLALVVDALGESGIPALGPEAVQARFLLIALSEALVTFQQRQVAVAANTCAGALAAGDTDLAASAALFAEEAAATAMWAACLGGLHLIQEVRAAQRTATAMADLALPYTKAPVAPTVARTPNSIPATTDTPTCASCRPPSPAHQPHRPERPEGDPVPMLGDAQPAASQSSCETLQQAKDGSAVMPAPSAAAVLTACCAEPSQPPAVAPASFTATAAEQVVTASPRTTSAPGFGAEASSSDLANCATGLTTDPAPLAHASEAAAGVAATTASATTTEPCPAVDAAAAAAAAAASAPCPRTSCNTEEARGEAPTAPLHDPPAAAALPSWGPQAGSAPPPAAACASSAGPKALLRGLAESDRQADGGGRHAAGGGGPAAGGSSGGSSAGGGNAGSGGGGEEQVEPNIGGSAGSGGGGEDQVEPNIGSSAGSCGGGEEQVEPNIGGSAGGGGSGEEQVEPNIGGSAGSCGGGEEQVEPNIGGSAGSGGGEEQVEPNIGGSAGSGGGGEEQVEPNIGGSAGSGGGGEEQVEPNIGGSAGGGGSGEEQVEPNIGGSAGSCGGGEEQVEPNIGGSAGSGGGGEEQVEPNIGGRDPPCESGPGPSADAWGEGQNLNDVLYLMELSDFMGANEGRLPQCLNLRRLHSAASAAADLVAANHALKRSPWGCTLWDGLFVNCGVVQLLSHAVRQLREVVAAGAGAQGLAPWCKVLRFACCCLRTFHLHLTGCMPQERTAEVLRLLARTDLAPCLSRLFAATAQAAVGGGATAVAPPPTSAAPVGTEFSGGGGSRNSNGGDGDGLDLIFVFHWACTLLENLMLLAWSYGSLDEAHVLRAEMQKSGLLEHCVRAAALLGSRSMHNDGAGCSSSSTGSSGLESPLFAVMRMLESYSPIGSALWSPVTDESPNLWVDALAAGPCVQRFLLLHAVSQLCAADGGPDYGLPPGARLPPFPIQMDLALMDVGGKVQAVGVTAAADSGAALSPNLMIWSFLQWTHNGCARPCSVQALRLVCERAAAAASASWQAYSDGAESATVAGPAAAAAAAAAGSATAVARADATGAGGSLRGRKFGPPESALSLGLAALNCAVALTRGGAAAYMHKLWAPVVRYANAVQDAANALLDGPHPLQLLVALPLPPLRPQLTDSGALSPQAGPDLAAALAAGYVPALERALRDVPRRTRLSGDRMTTLLASLSALARNLPGLASLMAYGDPLAVASLLATSAKLLVVASNAEDAATMSGLVDILANLVCLSPLLKDWDGGGSAPTDEHWWLQYSIGSGAGQPPPPPSSSSQRSRSQKQRAAGGPAARRGNGGGAGAAVTASGSNGDAAGGSPSPAFPPLQQLSLLGCFAAKRLLSVLVHLLGTWRCPAVVGVVVCWLPPLIHAYLQSSAAAAAATATPGRAGSAAGSSHRDGATAAAASVAAAASWERLLLGCVDVPRLLGLLSGTAFLESMFPSFITAFLHLIIAFPRQGGAVLRARVSQGGSSSTVLAWLLERCAKDRATATAAAAATSTSAVVRHFLELAPAVAAGRTPTQEDVQRLRSEAECGWAARLGALLPPPCFVAAALKVPLCANPGCLNLDGECEGAMRLTPCKGCGGAVAYCCRACEMAHWRAGHKTECGGGGKGRGRGEGAG</sequence>
<evidence type="ECO:0008006" key="4">
    <source>
        <dbReference type="Google" id="ProtNLM"/>
    </source>
</evidence>
<dbReference type="InterPro" id="IPR051425">
    <property type="entry name" value="Formin_Homology"/>
</dbReference>
<feature type="compositionally biased region" description="Gly residues" evidence="1">
    <location>
        <begin position="495"/>
        <end position="504"/>
    </location>
</feature>
<name>A0A9W6F706_9CHLO</name>
<feature type="compositionally biased region" description="Low complexity" evidence="1">
    <location>
        <begin position="1313"/>
        <end position="1333"/>
    </location>
</feature>